<keyword evidence="2" id="KW-0378">Hydrolase</keyword>
<dbReference type="InterPro" id="IPR029001">
    <property type="entry name" value="ITPase-like_fam"/>
</dbReference>
<dbReference type="GO" id="GO:0047429">
    <property type="term" value="F:nucleoside triphosphate diphosphatase activity"/>
    <property type="evidence" value="ECO:0007669"/>
    <property type="project" value="InterPro"/>
</dbReference>
<dbReference type="InParanoid" id="A0A024GVG0"/>
<dbReference type="STRING" id="65357.A0A024GVG0"/>
<gene>
    <name evidence="3" type="ORF">BN9_130070</name>
</gene>
<dbReference type="PANTHER" id="PTHR43213">
    <property type="entry name" value="BIFUNCTIONAL DTTP/UTP PYROPHOSPHATASE/METHYLTRANSFERASE PROTEIN-RELATED"/>
    <property type="match status" value="1"/>
</dbReference>
<dbReference type="Proteomes" id="UP000053237">
    <property type="component" value="Unassembled WGS sequence"/>
</dbReference>
<organism evidence="3 4">
    <name type="scientific">Albugo candida</name>
    <dbReference type="NCBI Taxonomy" id="65357"/>
    <lineage>
        <taxon>Eukaryota</taxon>
        <taxon>Sar</taxon>
        <taxon>Stramenopiles</taxon>
        <taxon>Oomycota</taxon>
        <taxon>Peronosporomycetes</taxon>
        <taxon>Albuginales</taxon>
        <taxon>Albuginaceae</taxon>
        <taxon>Albugo</taxon>
    </lineage>
</organism>
<keyword evidence="4" id="KW-1185">Reference proteome</keyword>
<dbReference type="Gene3D" id="3.90.950.10">
    <property type="match status" value="1"/>
</dbReference>
<evidence type="ECO:0008006" key="5">
    <source>
        <dbReference type="Google" id="ProtNLM"/>
    </source>
</evidence>
<dbReference type="HAMAP" id="MF_00528">
    <property type="entry name" value="Maf"/>
    <property type="match status" value="1"/>
</dbReference>
<protein>
    <recommendedName>
        <fullName evidence="5">Maf-like protein</fullName>
    </recommendedName>
</protein>
<dbReference type="InterPro" id="IPR003697">
    <property type="entry name" value="Maf-like"/>
</dbReference>
<reference evidence="3 4" key="1">
    <citation type="submission" date="2012-05" db="EMBL/GenBank/DDBJ databases">
        <title>Recombination and specialization in a pathogen metapopulation.</title>
        <authorList>
            <person name="Gardiner A."/>
            <person name="Kemen E."/>
            <person name="Schultz-Larsen T."/>
            <person name="MacLean D."/>
            <person name="Van Oosterhout C."/>
            <person name="Jones J.D.G."/>
        </authorList>
    </citation>
    <scope>NUCLEOTIDE SEQUENCE [LARGE SCALE GENOMIC DNA]</scope>
    <source>
        <strain evidence="3 4">Ac Nc2</strain>
    </source>
</reference>
<dbReference type="AlphaFoldDB" id="A0A024GVG0"/>
<dbReference type="PIRSF" id="PIRSF006305">
    <property type="entry name" value="Maf"/>
    <property type="match status" value="1"/>
</dbReference>
<dbReference type="OrthoDB" id="10267058at2759"/>
<evidence type="ECO:0000313" key="3">
    <source>
        <dbReference type="EMBL" id="CCI50762.1"/>
    </source>
</evidence>
<dbReference type="SUPFAM" id="SSF52972">
    <property type="entry name" value="ITPase-like"/>
    <property type="match status" value="1"/>
</dbReference>
<comment type="cofactor">
    <cofactor evidence="1">
        <name>a divalent metal cation</name>
        <dbReference type="ChEBI" id="CHEBI:60240"/>
    </cofactor>
</comment>
<dbReference type="PANTHER" id="PTHR43213:SF5">
    <property type="entry name" value="BIFUNCTIONAL DTTP_UTP PYROPHOSPHATASE_METHYLTRANSFERASE PROTEIN-RELATED"/>
    <property type="match status" value="1"/>
</dbReference>
<dbReference type="NCBIfam" id="TIGR00172">
    <property type="entry name" value="maf"/>
    <property type="match status" value="1"/>
</dbReference>
<proteinExistence type="inferred from homology"/>
<comment type="caution">
    <text evidence="3">The sequence shown here is derived from an EMBL/GenBank/DDBJ whole genome shotgun (WGS) entry which is preliminary data.</text>
</comment>
<evidence type="ECO:0000256" key="1">
    <source>
        <dbReference type="ARBA" id="ARBA00001968"/>
    </source>
</evidence>
<dbReference type="EMBL" id="CAIX01001106">
    <property type="protein sequence ID" value="CCI50762.1"/>
    <property type="molecule type" value="Genomic_DNA"/>
</dbReference>
<dbReference type="Pfam" id="PF02545">
    <property type="entry name" value="Maf"/>
    <property type="match status" value="1"/>
</dbReference>
<sequence>MQSVISALCKESYAMETAKQKAERVFADVSRKEPQRPTIVVGCDTIVVLDNQVLEKPQDEEEAIQMLQQLSNKTHTVYSAVAIYTTVRGRNSPHIFTEKTLVTFQDLSLDAIKAYAATGEPMDKAGAYGIQGRARCFVASIQGCLNNVIGFPLDRFFAEMRYLERKNEI</sequence>
<dbReference type="CDD" id="cd00555">
    <property type="entry name" value="Maf"/>
    <property type="match status" value="1"/>
</dbReference>
<evidence type="ECO:0000256" key="2">
    <source>
        <dbReference type="ARBA" id="ARBA00022801"/>
    </source>
</evidence>
<evidence type="ECO:0000313" key="4">
    <source>
        <dbReference type="Proteomes" id="UP000053237"/>
    </source>
</evidence>
<name>A0A024GVG0_9STRA</name>
<accession>A0A024GVG0</accession>